<evidence type="ECO:0000313" key="15">
    <source>
        <dbReference type="Proteomes" id="UP000266239"/>
    </source>
</evidence>
<sequence>LEDGQQHMDKSTRQRAQRRRKARTNGAKDGDNDNANGSSIMRSPPPPRSRSLLQQQDKDQGDGTAVSDSDSDDEADSDKETTYSTLLQALNAHAEDAEAELKQDSTLEGDELEAVVEFKDRILELKTKVQMIEDGKFAEYCRRCADFKDDRSRSLETAKQHKELQLKNVEDLRLCDLQTADNVYATAKSHVKKRLVDKVTSMLTDVDAKLKQLDIMEAEASSSAPVKKGPIEVPSVGSEQIEDDDDQPRPKKVKLMAFDTVNMSGPLATKIKTQVPGYKDLPYENLTALSTDDINADLHAVCAVWKAAVPEPPSSPQARNPLSLETVAIHYNRGLLWCGKYIFDEGDEVVVSSKVMKREYIGVIHALSNDAVFLRLNTGETARVHYSLIASMRCELKPILRGNAGLKNLQMALVRLVSSVRRMLQTPQWSFLPQVQLELLPGVHLPEVDADEVDDDALWHACPKSKVTRSRKRIRNNDPSKRLKNIVHLQDCEHCGNKKLRHRLCMGCFKKGEYFTA</sequence>
<dbReference type="EMBL" id="QUTA01002254">
    <property type="protein sequence ID" value="RHY27929.1"/>
    <property type="molecule type" value="Genomic_DNA"/>
</dbReference>
<evidence type="ECO:0000256" key="12">
    <source>
        <dbReference type="ARBA" id="ARBA00039935"/>
    </source>
</evidence>
<dbReference type="GO" id="GO:0003735">
    <property type="term" value="F:structural constituent of ribosome"/>
    <property type="evidence" value="ECO:0007669"/>
    <property type="project" value="InterPro"/>
</dbReference>
<keyword evidence="11" id="KW-0687">Ribonucleoprotein</keyword>
<dbReference type="Proteomes" id="UP000266239">
    <property type="component" value="Unassembled WGS sequence"/>
</dbReference>
<evidence type="ECO:0000256" key="1">
    <source>
        <dbReference type="ARBA" id="ARBA00004123"/>
    </source>
</evidence>
<dbReference type="InterPro" id="IPR013907">
    <property type="entry name" value="Sds3"/>
</dbReference>
<evidence type="ECO:0000256" key="7">
    <source>
        <dbReference type="ARBA" id="ARBA00023015"/>
    </source>
</evidence>
<evidence type="ECO:0000313" key="14">
    <source>
        <dbReference type="EMBL" id="RHY27929.1"/>
    </source>
</evidence>
<feature type="compositionally biased region" description="Basic and acidic residues" evidence="13">
    <location>
        <begin position="1"/>
        <end position="12"/>
    </location>
</feature>
<dbReference type="GO" id="GO:0006412">
    <property type="term" value="P:translation"/>
    <property type="evidence" value="ECO:0007669"/>
    <property type="project" value="InterPro"/>
</dbReference>
<dbReference type="GO" id="GO:0005762">
    <property type="term" value="C:mitochondrial large ribosomal subunit"/>
    <property type="evidence" value="ECO:0007669"/>
    <property type="project" value="TreeGrafter"/>
</dbReference>
<organism evidence="14 15">
    <name type="scientific">Aphanomyces astaci</name>
    <name type="common">Crayfish plague agent</name>
    <dbReference type="NCBI Taxonomy" id="112090"/>
    <lineage>
        <taxon>Eukaryota</taxon>
        <taxon>Sar</taxon>
        <taxon>Stramenopiles</taxon>
        <taxon>Oomycota</taxon>
        <taxon>Saprolegniomycetes</taxon>
        <taxon>Saprolegniales</taxon>
        <taxon>Verrucalvaceae</taxon>
        <taxon>Aphanomyces</taxon>
    </lineage>
</organism>
<dbReference type="Pfam" id="PF01783">
    <property type="entry name" value="Ribosomal_L32p"/>
    <property type="match status" value="1"/>
</dbReference>
<feature type="compositionally biased region" description="Basic residues" evidence="13">
    <location>
        <begin position="13"/>
        <end position="23"/>
    </location>
</feature>
<evidence type="ECO:0000256" key="13">
    <source>
        <dbReference type="SAM" id="MobiDB-lite"/>
    </source>
</evidence>
<dbReference type="SMART" id="SM01401">
    <property type="entry name" value="Sds3"/>
    <property type="match status" value="1"/>
</dbReference>
<evidence type="ECO:0000256" key="3">
    <source>
        <dbReference type="ARBA" id="ARBA00008560"/>
    </source>
</evidence>
<name>A0A397BUE2_APHAT</name>
<evidence type="ECO:0000256" key="9">
    <source>
        <dbReference type="ARBA" id="ARBA00023163"/>
    </source>
</evidence>
<evidence type="ECO:0000256" key="11">
    <source>
        <dbReference type="ARBA" id="ARBA00023274"/>
    </source>
</evidence>
<feature type="region of interest" description="Disordered" evidence="13">
    <location>
        <begin position="219"/>
        <end position="248"/>
    </location>
</feature>
<comment type="caution">
    <text evidence="14">The sequence shown here is derived from an EMBL/GenBank/DDBJ whole genome shotgun (WGS) entry which is preliminary data.</text>
</comment>
<dbReference type="SUPFAM" id="SSF57829">
    <property type="entry name" value="Zn-binding ribosomal proteins"/>
    <property type="match status" value="1"/>
</dbReference>
<dbReference type="VEuPathDB" id="FungiDB:H257_14894"/>
<feature type="non-terminal residue" evidence="14">
    <location>
        <position position="1"/>
    </location>
</feature>
<evidence type="ECO:0000256" key="6">
    <source>
        <dbReference type="ARBA" id="ARBA00022980"/>
    </source>
</evidence>
<dbReference type="NCBIfam" id="TIGR01031">
    <property type="entry name" value="rpmF_bact"/>
    <property type="match status" value="1"/>
</dbReference>
<keyword evidence="10" id="KW-0539">Nucleus</keyword>
<keyword evidence="6" id="KW-0689">Ribosomal protein</keyword>
<evidence type="ECO:0000256" key="4">
    <source>
        <dbReference type="ARBA" id="ARBA00022491"/>
    </source>
</evidence>
<evidence type="ECO:0000256" key="8">
    <source>
        <dbReference type="ARBA" id="ARBA00023128"/>
    </source>
</evidence>
<reference evidence="14 15" key="1">
    <citation type="submission" date="2018-08" db="EMBL/GenBank/DDBJ databases">
        <title>Aphanomyces genome sequencing and annotation.</title>
        <authorList>
            <person name="Minardi D."/>
            <person name="Oidtmann B."/>
            <person name="Van Der Giezen M."/>
            <person name="Studholme D.J."/>
        </authorList>
    </citation>
    <scope>NUCLEOTIDE SEQUENCE [LARGE SCALE GENOMIC DNA]</scope>
    <source>
        <strain evidence="14 15">Yx</strain>
    </source>
</reference>
<dbReference type="GO" id="GO:0010468">
    <property type="term" value="P:regulation of gene expression"/>
    <property type="evidence" value="ECO:0007669"/>
    <property type="project" value="UniProtKB-ARBA"/>
</dbReference>
<dbReference type="PANTHER" id="PTHR21026:SF2">
    <property type="entry name" value="LARGE RIBOSOMAL SUBUNIT PROTEIN BL32M"/>
    <property type="match status" value="1"/>
</dbReference>
<evidence type="ECO:0000256" key="5">
    <source>
        <dbReference type="ARBA" id="ARBA00022946"/>
    </source>
</evidence>
<comment type="subcellular location">
    <subcellularLocation>
        <location evidence="2">Mitochondrion</location>
    </subcellularLocation>
    <subcellularLocation>
        <location evidence="1">Nucleus</location>
    </subcellularLocation>
</comment>
<protein>
    <recommendedName>
        <fullName evidence="12">Large ribosomal subunit protein bL32m</fullName>
    </recommendedName>
</protein>
<dbReference type="PANTHER" id="PTHR21026">
    <property type="entry name" value="39S RIBOSOMAL PROTEIN L32, MITOCHONDRIAL"/>
    <property type="match status" value="1"/>
</dbReference>
<keyword evidence="8" id="KW-0496">Mitochondrion</keyword>
<dbReference type="Pfam" id="PF08598">
    <property type="entry name" value="Sds3"/>
    <property type="match status" value="1"/>
</dbReference>
<accession>A0A397BUE2</accession>
<dbReference type="GO" id="GO:0005654">
    <property type="term" value="C:nucleoplasm"/>
    <property type="evidence" value="ECO:0007669"/>
    <property type="project" value="UniProtKB-ARBA"/>
</dbReference>
<proteinExistence type="inferred from homology"/>
<evidence type="ECO:0000256" key="10">
    <source>
        <dbReference type="ARBA" id="ARBA00023242"/>
    </source>
</evidence>
<keyword evidence="9" id="KW-0804">Transcription</keyword>
<feature type="region of interest" description="Disordered" evidence="13">
    <location>
        <begin position="1"/>
        <end position="82"/>
    </location>
</feature>
<comment type="similarity">
    <text evidence="3">Belongs to the bacterial ribosomal protein bL32 family.</text>
</comment>
<keyword evidence="5" id="KW-0809">Transit peptide</keyword>
<dbReference type="AlphaFoldDB" id="A0A397BUE2"/>
<dbReference type="InterPro" id="IPR002677">
    <property type="entry name" value="Ribosomal_bL32"/>
</dbReference>
<dbReference type="VEuPathDB" id="FungiDB:H257_14895"/>
<keyword evidence="4" id="KW-0678">Repressor</keyword>
<gene>
    <name evidence="14" type="ORF">DYB25_013055</name>
</gene>
<dbReference type="InterPro" id="IPR011332">
    <property type="entry name" value="Ribosomal_zn-bd"/>
</dbReference>
<dbReference type="InterPro" id="IPR051991">
    <property type="entry name" value="Mitoribosomal_protein_bL32"/>
</dbReference>
<keyword evidence="7" id="KW-0805">Transcription regulation</keyword>
<evidence type="ECO:0000256" key="2">
    <source>
        <dbReference type="ARBA" id="ARBA00004173"/>
    </source>
</evidence>